<dbReference type="GO" id="GO:0005886">
    <property type="term" value="C:plasma membrane"/>
    <property type="evidence" value="ECO:0007669"/>
    <property type="project" value="UniProtKB-SubCell"/>
</dbReference>
<evidence type="ECO:0000313" key="10">
    <source>
        <dbReference type="EMBL" id="ARP82061.1"/>
    </source>
</evidence>
<evidence type="ECO:0008006" key="12">
    <source>
        <dbReference type="Google" id="ProtNLM"/>
    </source>
</evidence>
<feature type="transmembrane region" description="Helical" evidence="9">
    <location>
        <begin position="31"/>
        <end position="53"/>
    </location>
</feature>
<evidence type="ECO:0000313" key="11">
    <source>
        <dbReference type="Proteomes" id="UP000194151"/>
    </source>
</evidence>
<evidence type="ECO:0000256" key="3">
    <source>
        <dbReference type="ARBA" id="ARBA00022475"/>
    </source>
</evidence>
<evidence type="ECO:0000256" key="2">
    <source>
        <dbReference type="ARBA" id="ARBA00022448"/>
    </source>
</evidence>
<dbReference type="PANTHER" id="PTHR33281:SF19">
    <property type="entry name" value="VOLTAGE-DEPENDENT ANION CHANNEL-FORMING PROTEIN YNEE"/>
    <property type="match status" value="1"/>
</dbReference>
<keyword evidence="11" id="KW-1185">Reference proteome</keyword>
<dbReference type="GO" id="GO:0005254">
    <property type="term" value="F:chloride channel activity"/>
    <property type="evidence" value="ECO:0007669"/>
    <property type="project" value="InterPro"/>
</dbReference>
<evidence type="ECO:0000256" key="8">
    <source>
        <dbReference type="ARBA" id="ARBA00034708"/>
    </source>
</evidence>
<feature type="transmembrane region" description="Helical" evidence="9">
    <location>
        <begin position="59"/>
        <end position="81"/>
    </location>
</feature>
<evidence type="ECO:0000256" key="1">
    <source>
        <dbReference type="ARBA" id="ARBA00004651"/>
    </source>
</evidence>
<protein>
    <recommendedName>
        <fullName evidence="12">Bestrophin</fullName>
    </recommendedName>
</protein>
<gene>
    <name evidence="10" type="ORF">CAL12_15395</name>
</gene>
<dbReference type="EMBL" id="CP021108">
    <property type="protein sequence ID" value="ARP82061.1"/>
    <property type="molecule type" value="Genomic_DNA"/>
</dbReference>
<keyword evidence="6" id="KW-0406">Ion transport</keyword>
<proteinExistence type="inferred from homology"/>
<dbReference type="RefSeq" id="WP_086065384.1">
    <property type="nucleotide sequence ID" value="NZ_CP021108.1"/>
</dbReference>
<evidence type="ECO:0000256" key="5">
    <source>
        <dbReference type="ARBA" id="ARBA00022989"/>
    </source>
</evidence>
<comment type="subcellular location">
    <subcellularLocation>
        <location evidence="1">Cell membrane</location>
        <topology evidence="1">Multi-pass membrane protein</topology>
    </subcellularLocation>
</comment>
<comment type="similarity">
    <text evidence="8">Belongs to the anion channel-forming bestrophin (TC 1.A.46) family.</text>
</comment>
<dbReference type="PANTHER" id="PTHR33281">
    <property type="entry name" value="UPF0187 PROTEIN YNEE"/>
    <property type="match status" value="1"/>
</dbReference>
<keyword evidence="7 9" id="KW-0472">Membrane</keyword>
<dbReference type="InterPro" id="IPR044669">
    <property type="entry name" value="YneE/VCCN1/2-like"/>
</dbReference>
<dbReference type="AlphaFoldDB" id="A0A1W6YLZ9"/>
<dbReference type="Proteomes" id="UP000194151">
    <property type="component" value="Chromosome"/>
</dbReference>
<accession>A0A1W6YLZ9</accession>
<keyword evidence="5 9" id="KW-1133">Transmembrane helix</keyword>
<evidence type="ECO:0000256" key="4">
    <source>
        <dbReference type="ARBA" id="ARBA00022692"/>
    </source>
</evidence>
<reference evidence="10 11" key="1">
    <citation type="submission" date="2017-05" db="EMBL/GenBank/DDBJ databases">
        <title>Complete and WGS of Bordetella genogroups.</title>
        <authorList>
            <person name="Spilker T."/>
            <person name="LiPuma J."/>
        </authorList>
    </citation>
    <scope>NUCLEOTIDE SEQUENCE [LARGE SCALE GENOMIC DNA]</scope>
    <source>
        <strain evidence="10 11">AU19157</strain>
    </source>
</reference>
<dbReference type="KEGG" id="bgv:CAL12_15395"/>
<keyword evidence="3" id="KW-1003">Cell membrane</keyword>
<evidence type="ECO:0000256" key="7">
    <source>
        <dbReference type="ARBA" id="ARBA00023136"/>
    </source>
</evidence>
<dbReference type="Pfam" id="PF25539">
    <property type="entry name" value="Bestrophin_2"/>
    <property type="match status" value="1"/>
</dbReference>
<keyword evidence="4 9" id="KW-0812">Transmembrane</keyword>
<organism evidence="10 11">
    <name type="scientific">Bordetella genomosp. 8</name>
    <dbReference type="NCBI Taxonomy" id="1416806"/>
    <lineage>
        <taxon>Bacteria</taxon>
        <taxon>Pseudomonadati</taxon>
        <taxon>Pseudomonadota</taxon>
        <taxon>Betaproteobacteria</taxon>
        <taxon>Burkholderiales</taxon>
        <taxon>Alcaligenaceae</taxon>
        <taxon>Bordetella</taxon>
    </lineage>
</organism>
<sequence>MRHGPPVWCEPMIVRPKTGWFRMLFAWENSVQNTILVPLAIIFALSLAALWGYRSSDAFLFSLSPVPFSLIGVALAIFASFRNSACYERYWEGRKQWGTLTSTTRDLARFAVTVPGPGDQDARQVVALLTAFVQVLKHQLRDSDPAQDLRKLVGETQAAEILARAYRPHGVLLLVQRRIVAWHREGRIGDVLLASALAHLDTLTQASGACERIRTTPVPYPYEVLLHRTTYFYCVLLPLGLVESVGWATPVIAVFISYAFMALHTIAGELEDPFGQDANDLPLDALAIHIERSLRETVGDTELRAVPVPDARYRLD</sequence>
<evidence type="ECO:0000256" key="9">
    <source>
        <dbReference type="SAM" id="Phobius"/>
    </source>
</evidence>
<keyword evidence="2" id="KW-0813">Transport</keyword>
<evidence type="ECO:0000256" key="6">
    <source>
        <dbReference type="ARBA" id="ARBA00023065"/>
    </source>
</evidence>
<name>A0A1W6YLZ9_9BORD</name>